<comment type="caution">
    <text evidence="2">The sequence shown here is derived from an EMBL/GenBank/DDBJ whole genome shotgun (WGS) entry which is preliminary data.</text>
</comment>
<reference evidence="2" key="1">
    <citation type="journal article" date="2023" name="Mol. Phylogenet. Evol.">
        <title>Genome-scale phylogeny and comparative genomics of the fungal order Sordariales.</title>
        <authorList>
            <person name="Hensen N."/>
            <person name="Bonometti L."/>
            <person name="Westerberg I."/>
            <person name="Brannstrom I.O."/>
            <person name="Guillou S."/>
            <person name="Cros-Aarteil S."/>
            <person name="Calhoun S."/>
            <person name="Haridas S."/>
            <person name="Kuo A."/>
            <person name="Mondo S."/>
            <person name="Pangilinan J."/>
            <person name="Riley R."/>
            <person name="LaButti K."/>
            <person name="Andreopoulos B."/>
            <person name="Lipzen A."/>
            <person name="Chen C."/>
            <person name="Yan M."/>
            <person name="Daum C."/>
            <person name="Ng V."/>
            <person name="Clum A."/>
            <person name="Steindorff A."/>
            <person name="Ohm R.A."/>
            <person name="Martin F."/>
            <person name="Silar P."/>
            <person name="Natvig D.O."/>
            <person name="Lalanne C."/>
            <person name="Gautier V."/>
            <person name="Ament-Velasquez S.L."/>
            <person name="Kruys A."/>
            <person name="Hutchinson M.I."/>
            <person name="Powell A.J."/>
            <person name="Barry K."/>
            <person name="Miller A.N."/>
            <person name="Grigoriev I.V."/>
            <person name="Debuchy R."/>
            <person name="Gladieux P."/>
            <person name="Hiltunen Thoren M."/>
            <person name="Johannesson H."/>
        </authorList>
    </citation>
    <scope>NUCLEOTIDE SEQUENCE</scope>
    <source>
        <strain evidence="2">CBS 626.80</strain>
    </source>
</reference>
<feature type="compositionally biased region" description="Polar residues" evidence="1">
    <location>
        <begin position="85"/>
        <end position="95"/>
    </location>
</feature>
<reference evidence="2" key="2">
    <citation type="submission" date="2023-06" db="EMBL/GenBank/DDBJ databases">
        <authorList>
            <consortium name="Lawrence Berkeley National Laboratory"/>
            <person name="Mondo S.J."/>
            <person name="Hensen N."/>
            <person name="Bonometti L."/>
            <person name="Westerberg I."/>
            <person name="Brannstrom I.O."/>
            <person name="Guillou S."/>
            <person name="Cros-Aarteil S."/>
            <person name="Calhoun S."/>
            <person name="Haridas S."/>
            <person name="Kuo A."/>
            <person name="Pangilinan J."/>
            <person name="Riley R."/>
            <person name="Labutti K."/>
            <person name="Andreopoulos B."/>
            <person name="Lipzen A."/>
            <person name="Chen C."/>
            <person name="Yanf M."/>
            <person name="Daum C."/>
            <person name="Ng V."/>
            <person name="Clum A."/>
            <person name="Steindorff A."/>
            <person name="Ohm R."/>
            <person name="Martin F."/>
            <person name="Silar P."/>
            <person name="Natvig D."/>
            <person name="Lalanne C."/>
            <person name="Gautier V."/>
            <person name="Ament-Velasquez S.L."/>
            <person name="Kruys A."/>
            <person name="Hutchinson M.I."/>
            <person name="Powell A.J."/>
            <person name="Barry K."/>
            <person name="Miller A.N."/>
            <person name="Grigoriev I.V."/>
            <person name="Debuchy R."/>
            <person name="Gladieux P."/>
            <person name="Thoren M.H."/>
            <person name="Johannesson H."/>
        </authorList>
    </citation>
    <scope>NUCLEOTIDE SEQUENCE</scope>
    <source>
        <strain evidence="2">CBS 626.80</strain>
    </source>
</reference>
<sequence length="885" mass="97419">MESQAGNSTRISDTEANKPVSSPSTRSDRKLSSSTPAFLFPKPQGNDKLATWVSNSSPDIRQNLPIMSDTGDLADSAYEMISNHPEFSSQDSPFGSQDDALSESISSLPPPPSLPDDVRSLDGSEDRFTTESDEEREEEEEEPTDTDGAEELSSSRASSIKYTDQALQSPSTNVSANPLHYGSVTSIPDTTKSIEFQEAASDTVDSSPVFVRHAIKELTGEEAKALSKSLHINEPPRSLSVSLRQTMSQACLSTDEPLRVLYTGSAAAQRDIMLKISSAIWVSPKDGHKEDGQFMRHREGVYNIVPISSFGSAPELDLMEASSYQIKVEHCTSATVSPLRDGPDTVYSVTIEHERTYTSLPSRFGTATLDPNWDIPHLAIFYCSANADEEDQKTREAAWGFTKRHGIPSIFISEHLRIDKQAVAYWSRYLDHHAIHISLESSDPTKTMVSRLLPVDLESFGNINAWQMNRNIAYLTGLSDTKGSGKHHELATKVNKWWQNVTPSRMSLAQVIEAIERRGWLFTLLLPLFAALLAQLFVGNLAAHQLQLLRASQAPAVIETTPVLPSTVSVKITHTSTATVVVNITSTQIVQATPSTKPSVSSLASALSYAGLLLDRPSDTPAETQPQKTICSVRVNSPNELLVVIPSSSKAMWLAKGAIDIDVYQGEERLKTKLSSVDEGILIELPVKQAQGRFNVSVISSRRPKMNETFEVDFGKDPITEALEAGKLLLQDFTNVLSAAKKEAVHIGSSRLAETRDAARNTCEKVAKKMGSTVSTGDIAKLKKKMDQGVRQLEVSVVKAQINSKLVWLKLRGSRGEYNEYLVNATRFLREFEAMRQEKPQKSQEEAVSDGPSGFLGRLRHKLKEKEQSSQGRNKGVDMLWRMMA</sequence>
<feature type="compositionally biased region" description="Acidic residues" evidence="1">
    <location>
        <begin position="131"/>
        <end position="150"/>
    </location>
</feature>
<accession>A0AAN6SFV9</accession>
<dbReference type="AlphaFoldDB" id="A0AAN6SFV9"/>
<feature type="region of interest" description="Disordered" evidence="1">
    <location>
        <begin position="1"/>
        <end position="175"/>
    </location>
</feature>
<feature type="compositionally biased region" description="Polar residues" evidence="1">
    <location>
        <begin position="152"/>
        <end position="175"/>
    </location>
</feature>
<evidence type="ECO:0000313" key="3">
    <source>
        <dbReference type="Proteomes" id="UP001303222"/>
    </source>
</evidence>
<dbReference type="Proteomes" id="UP001303222">
    <property type="component" value="Unassembled WGS sequence"/>
</dbReference>
<keyword evidence="3" id="KW-1185">Reference proteome</keyword>
<feature type="region of interest" description="Disordered" evidence="1">
    <location>
        <begin position="837"/>
        <end position="856"/>
    </location>
</feature>
<dbReference type="EMBL" id="MU859141">
    <property type="protein sequence ID" value="KAK3951678.1"/>
    <property type="molecule type" value="Genomic_DNA"/>
</dbReference>
<evidence type="ECO:0000313" key="2">
    <source>
        <dbReference type="EMBL" id="KAK3951678.1"/>
    </source>
</evidence>
<protein>
    <submittedName>
        <fullName evidence="2">Uncharacterized protein</fullName>
    </submittedName>
</protein>
<feature type="compositionally biased region" description="Basic and acidic residues" evidence="1">
    <location>
        <begin position="116"/>
        <end position="130"/>
    </location>
</feature>
<organism evidence="2 3">
    <name type="scientific">Pseudoneurospora amorphoporcata</name>
    <dbReference type="NCBI Taxonomy" id="241081"/>
    <lineage>
        <taxon>Eukaryota</taxon>
        <taxon>Fungi</taxon>
        <taxon>Dikarya</taxon>
        <taxon>Ascomycota</taxon>
        <taxon>Pezizomycotina</taxon>
        <taxon>Sordariomycetes</taxon>
        <taxon>Sordariomycetidae</taxon>
        <taxon>Sordariales</taxon>
        <taxon>Sordariaceae</taxon>
        <taxon>Pseudoneurospora</taxon>
    </lineage>
</organism>
<gene>
    <name evidence="2" type="ORF">QBC32DRAFT_343302</name>
</gene>
<proteinExistence type="predicted"/>
<name>A0AAN6SFV9_9PEZI</name>
<feature type="compositionally biased region" description="Polar residues" evidence="1">
    <location>
        <begin position="1"/>
        <end position="11"/>
    </location>
</feature>
<evidence type="ECO:0000256" key="1">
    <source>
        <dbReference type="SAM" id="MobiDB-lite"/>
    </source>
</evidence>